<dbReference type="Gene3D" id="3.30.470.20">
    <property type="entry name" value="ATP-grasp fold, B domain"/>
    <property type="match status" value="1"/>
</dbReference>
<evidence type="ECO:0000256" key="2">
    <source>
        <dbReference type="ARBA" id="ARBA00022741"/>
    </source>
</evidence>
<evidence type="ECO:0000313" key="6">
    <source>
        <dbReference type="EMBL" id="EHQ35533.1"/>
    </source>
</evidence>
<dbReference type="PROSITE" id="PS50975">
    <property type="entry name" value="ATP_GRASP"/>
    <property type="match status" value="1"/>
</dbReference>
<reference evidence="6 7" key="1">
    <citation type="submission" date="2011-10" db="EMBL/GenBank/DDBJ databases">
        <title>The Improved High-Quality Draft genome of Methanoplanus limicola DSM 2279.</title>
        <authorList>
            <consortium name="US DOE Joint Genome Institute (JGI-PGF)"/>
            <person name="Lucas S."/>
            <person name="Copeland A."/>
            <person name="Lapidus A."/>
            <person name="Glavina del Rio T."/>
            <person name="Dalin E."/>
            <person name="Tice H."/>
            <person name="Bruce D."/>
            <person name="Goodwin L."/>
            <person name="Pitluck S."/>
            <person name="Peters L."/>
            <person name="Mikhailova N."/>
            <person name="Lu M."/>
            <person name="Kyrpides N."/>
            <person name="Mavromatis K."/>
            <person name="Ivanova N."/>
            <person name="Markowitz V."/>
            <person name="Cheng J.-F."/>
            <person name="Hugenholtz P."/>
            <person name="Woyke T."/>
            <person name="Wu D."/>
            <person name="Wirth R."/>
            <person name="Brambilla E.-M."/>
            <person name="Klenk H.-P."/>
            <person name="Eisen J.A."/>
        </authorList>
    </citation>
    <scope>NUCLEOTIDE SEQUENCE [LARGE SCALE GENOMIC DNA]</scope>
    <source>
        <strain evidence="6 7">DSM 2279</strain>
    </source>
</reference>
<dbReference type="InterPro" id="IPR052032">
    <property type="entry name" value="ATP-dep_AA_Ligase"/>
</dbReference>
<dbReference type="Proteomes" id="UP000005741">
    <property type="component" value="Chromosome"/>
</dbReference>
<evidence type="ECO:0000256" key="4">
    <source>
        <dbReference type="PROSITE-ProRule" id="PRU00409"/>
    </source>
</evidence>
<dbReference type="RefSeq" id="WP_004077288.1">
    <property type="nucleotide sequence ID" value="NZ_CM001436.1"/>
</dbReference>
<evidence type="ECO:0000256" key="1">
    <source>
        <dbReference type="ARBA" id="ARBA00022598"/>
    </source>
</evidence>
<dbReference type="STRING" id="937775.Metlim_1430"/>
<dbReference type="Pfam" id="PF13649">
    <property type="entry name" value="Methyltransf_25"/>
    <property type="match status" value="1"/>
</dbReference>
<feature type="domain" description="ATP-grasp" evidence="5">
    <location>
        <begin position="125"/>
        <end position="327"/>
    </location>
</feature>
<dbReference type="GO" id="GO:0005524">
    <property type="term" value="F:ATP binding"/>
    <property type="evidence" value="ECO:0007669"/>
    <property type="project" value="UniProtKB-UniRule"/>
</dbReference>
<organism evidence="6 7">
    <name type="scientific">Methanoplanus limicola DSM 2279</name>
    <dbReference type="NCBI Taxonomy" id="937775"/>
    <lineage>
        <taxon>Archaea</taxon>
        <taxon>Methanobacteriati</taxon>
        <taxon>Methanobacteriota</taxon>
        <taxon>Stenosarchaea group</taxon>
        <taxon>Methanomicrobia</taxon>
        <taxon>Methanomicrobiales</taxon>
        <taxon>Methanomicrobiaceae</taxon>
        <taxon>Methanoplanus</taxon>
    </lineage>
</organism>
<keyword evidence="2 4" id="KW-0547">Nucleotide-binding</keyword>
<dbReference type="HOGENOM" id="CLU_029016_3_1_2"/>
<dbReference type="NCBIfam" id="NF005543">
    <property type="entry name" value="PRK07206.1"/>
    <property type="match status" value="1"/>
</dbReference>
<dbReference type="AlphaFoldDB" id="H1Z2K7"/>
<keyword evidence="7" id="KW-1185">Reference proteome</keyword>
<dbReference type="CDD" id="cd02440">
    <property type="entry name" value="AdoMet_MTases"/>
    <property type="match status" value="1"/>
</dbReference>
<dbReference type="PANTHER" id="PTHR43585:SF2">
    <property type="entry name" value="ATP-GRASP ENZYME FSQD"/>
    <property type="match status" value="1"/>
</dbReference>
<name>H1Z2K7_9EURY</name>
<dbReference type="Pfam" id="PF13535">
    <property type="entry name" value="ATP-grasp_4"/>
    <property type="match status" value="1"/>
</dbReference>
<proteinExistence type="predicted"/>
<dbReference type="Gene3D" id="3.40.50.150">
    <property type="entry name" value="Vaccinia Virus protein VP39"/>
    <property type="match status" value="1"/>
</dbReference>
<dbReference type="InterPro" id="IPR041698">
    <property type="entry name" value="Methyltransf_25"/>
</dbReference>
<dbReference type="SMART" id="SM01209">
    <property type="entry name" value="GARS_A"/>
    <property type="match status" value="1"/>
</dbReference>
<evidence type="ECO:0000259" key="5">
    <source>
        <dbReference type="PROSITE" id="PS50975"/>
    </source>
</evidence>
<dbReference type="SUPFAM" id="SSF56059">
    <property type="entry name" value="Glutathione synthetase ATP-binding domain-like"/>
    <property type="match status" value="1"/>
</dbReference>
<dbReference type="GO" id="GO:0016874">
    <property type="term" value="F:ligase activity"/>
    <property type="evidence" value="ECO:0007669"/>
    <property type="project" value="UniProtKB-KW"/>
</dbReference>
<sequence>MTMTEKQKPAVVIIDAFSTGKFFPVKLFNRGYDIIHVVSTPDMSPVFRSEMEETKNKLGDVFSEWLVSDNNPEEIAEKLKGCNIIAVIPAADSGVEFAEALAELLNLPGNGKNKRAARKDKFLMQKALTEAGVPTMAYHEAESEDDLLKWAEKLGKWPIVIKPNKGAATVGVHICRNEEELKTAWKDLAGTSDLFGNKNNTVLAEEYLKGTEYIVNTVSYNGRHLLTDFWVYKKIYLPGISQIYDYARLLPYPEPGDPLYEIISYTLSTLEALEITRGPAHTEIMMTESGPRLIETNLRVMGGSLPPDLMDECIGQNQVDLAIDSYVNPEKFMEEIENKYTIKNHLMMKVLRSGRSGQLKEIPLLDLLCELPSMHSGNLVHLIESGNLEDTIDLQTAPGLIFLRHPVEDVLLADYRTISDLEDLAQDRLYELDEKADENSGIDSVFRESLKSGIVREQGECISDAELIFTHLNLKDGEEILYCPCNDWEMIRVLAGKGLKITGIDNNAESVRTAREKFKADNIPGEFLNLDLNEMAFESRFDIILTGPGPFNEKRDPLTLRRYITFLRPGGKLVVEAPVSQGEGSSLPGEQSAGAYSSVYRIMMIAGGLGDISIIDEKGGDISEDSERMFISGIKP</sequence>
<keyword evidence="1 6" id="KW-0436">Ligase</keyword>
<dbReference type="PANTHER" id="PTHR43585">
    <property type="entry name" value="FUMIPYRROLE BIOSYNTHESIS PROTEIN C"/>
    <property type="match status" value="1"/>
</dbReference>
<accession>H1Z2K7</accession>
<dbReference type="InterPro" id="IPR011761">
    <property type="entry name" value="ATP-grasp"/>
</dbReference>
<dbReference type="EMBL" id="CM001436">
    <property type="protein sequence ID" value="EHQ35533.1"/>
    <property type="molecule type" value="Genomic_DNA"/>
</dbReference>
<dbReference type="GO" id="GO:0046872">
    <property type="term" value="F:metal ion binding"/>
    <property type="evidence" value="ECO:0007669"/>
    <property type="project" value="InterPro"/>
</dbReference>
<dbReference type="SUPFAM" id="SSF53335">
    <property type="entry name" value="S-adenosyl-L-methionine-dependent methyltransferases"/>
    <property type="match status" value="1"/>
</dbReference>
<evidence type="ECO:0000256" key="3">
    <source>
        <dbReference type="ARBA" id="ARBA00022840"/>
    </source>
</evidence>
<protein>
    <submittedName>
        <fullName evidence="6">ATP-dependent carboxylate-amine ligase domain protein ATP-grasp</fullName>
    </submittedName>
</protein>
<evidence type="ECO:0000313" key="7">
    <source>
        <dbReference type="Proteomes" id="UP000005741"/>
    </source>
</evidence>
<dbReference type="InParanoid" id="H1Z2K7"/>
<keyword evidence="3 4" id="KW-0067">ATP-binding</keyword>
<dbReference type="InterPro" id="IPR029063">
    <property type="entry name" value="SAM-dependent_MTases_sf"/>
</dbReference>
<gene>
    <name evidence="6" type="ORF">Metlim_1430</name>
</gene>